<dbReference type="EMBL" id="AORV01000028">
    <property type="protein sequence ID" value="EMS72269.1"/>
    <property type="molecule type" value="Genomic_DNA"/>
</dbReference>
<proteinExistence type="predicted"/>
<sequence>MTSEENSIDTLYIPTGLKTQKEIYSGFGKHELIQAVIGTAAIAVLDIFFALIIFNNLPVFIIALLLGIFTSVMCVQKDVTNLSVLDMIVNLYNYMRSQKKYYYKALDEWRWDQ</sequence>
<accession>S0FSW8</accession>
<evidence type="ECO:0000313" key="2">
    <source>
        <dbReference type="Proteomes" id="UP000014155"/>
    </source>
</evidence>
<keyword evidence="2" id="KW-1185">Reference proteome</keyword>
<dbReference type="STRING" id="1195236.CTER_1748"/>
<dbReference type="Proteomes" id="UP000014155">
    <property type="component" value="Unassembled WGS sequence"/>
</dbReference>
<dbReference type="eggNOG" id="ENOG5033VN3">
    <property type="taxonomic scope" value="Bacteria"/>
</dbReference>
<name>S0FSW8_RUMCE</name>
<organism evidence="1 2">
    <name type="scientific">Ruminiclostridium cellobioparum subsp. termitidis CT1112</name>
    <dbReference type="NCBI Taxonomy" id="1195236"/>
    <lineage>
        <taxon>Bacteria</taxon>
        <taxon>Bacillati</taxon>
        <taxon>Bacillota</taxon>
        <taxon>Clostridia</taxon>
        <taxon>Eubacteriales</taxon>
        <taxon>Oscillospiraceae</taxon>
        <taxon>Ruminiclostridium</taxon>
    </lineage>
</organism>
<comment type="caution">
    <text evidence="1">The sequence shown here is derived from an EMBL/GenBank/DDBJ whole genome shotgun (WGS) entry which is preliminary data.</text>
</comment>
<evidence type="ECO:0000313" key="1">
    <source>
        <dbReference type="EMBL" id="EMS72269.1"/>
    </source>
</evidence>
<dbReference type="RefSeq" id="WP_004625261.1">
    <property type="nucleotide sequence ID" value="NZ_AORV01000028.1"/>
</dbReference>
<dbReference type="AlphaFoldDB" id="S0FSW8"/>
<evidence type="ECO:0008006" key="3">
    <source>
        <dbReference type="Google" id="ProtNLM"/>
    </source>
</evidence>
<protein>
    <recommendedName>
        <fullName evidence="3">PrgI family protein</fullName>
    </recommendedName>
</protein>
<reference evidence="1 2" key="1">
    <citation type="journal article" date="2013" name="Genome Announc.">
        <title>Draft Genome Sequence of the Cellulolytic, Mesophilic, Anaerobic Bacterium Clostridium termitidis Strain CT1112 (DSM 5398).</title>
        <authorList>
            <person name="Lal S."/>
            <person name="Ramachandran U."/>
            <person name="Zhang X."/>
            <person name="Munir R."/>
            <person name="Sparling R."/>
            <person name="Levin D.B."/>
        </authorList>
    </citation>
    <scope>NUCLEOTIDE SEQUENCE [LARGE SCALE GENOMIC DNA]</scope>
    <source>
        <strain evidence="1 2">CT1112</strain>
    </source>
</reference>
<dbReference type="PATRIC" id="fig|1195236.3.peg.2072"/>
<gene>
    <name evidence="1" type="ORF">CTER_1748</name>
</gene>